<dbReference type="RefSeq" id="WP_277864663.1">
    <property type="nucleotide sequence ID" value="NZ_JARRAG010000005.1"/>
</dbReference>
<accession>A0ABT6FLT3</accession>
<proteinExistence type="predicted"/>
<reference evidence="1 2" key="1">
    <citation type="submission" date="2023-03" db="EMBL/GenBank/DDBJ databases">
        <title>Paludisphaera mucosa sp. nov. a novel planctomycete from northern fen.</title>
        <authorList>
            <person name="Ivanova A."/>
        </authorList>
    </citation>
    <scope>NUCLEOTIDE SEQUENCE [LARGE SCALE GENOMIC DNA]</scope>
    <source>
        <strain evidence="1 2">Pla2</strain>
    </source>
</reference>
<gene>
    <name evidence="1" type="ORF">PZE19_31605</name>
</gene>
<dbReference type="EMBL" id="JARRAG010000005">
    <property type="protein sequence ID" value="MDG3008338.1"/>
    <property type="molecule type" value="Genomic_DNA"/>
</dbReference>
<name>A0ABT6FLT3_9BACT</name>
<sequence length="97" mass="10418">MSVDARIIKVDRDTWRIAVANHGPGVARSIAVSIDGKPAQGHACWAPGRPGFSSLEEGASDSRDLILAFEVERPRAIAVSWIDGGGRRCDQLVVVPR</sequence>
<dbReference type="Proteomes" id="UP001216907">
    <property type="component" value="Unassembled WGS sequence"/>
</dbReference>
<evidence type="ECO:0000313" key="1">
    <source>
        <dbReference type="EMBL" id="MDG3008338.1"/>
    </source>
</evidence>
<evidence type="ECO:0000313" key="2">
    <source>
        <dbReference type="Proteomes" id="UP001216907"/>
    </source>
</evidence>
<protein>
    <submittedName>
        <fullName evidence="1">Uncharacterized protein</fullName>
    </submittedName>
</protein>
<organism evidence="1 2">
    <name type="scientific">Paludisphaera mucosa</name>
    <dbReference type="NCBI Taxonomy" id="3030827"/>
    <lineage>
        <taxon>Bacteria</taxon>
        <taxon>Pseudomonadati</taxon>
        <taxon>Planctomycetota</taxon>
        <taxon>Planctomycetia</taxon>
        <taxon>Isosphaerales</taxon>
        <taxon>Isosphaeraceae</taxon>
        <taxon>Paludisphaera</taxon>
    </lineage>
</organism>
<comment type="caution">
    <text evidence="1">The sequence shown here is derived from an EMBL/GenBank/DDBJ whole genome shotgun (WGS) entry which is preliminary data.</text>
</comment>
<keyword evidence="2" id="KW-1185">Reference proteome</keyword>